<dbReference type="GO" id="GO:0009166">
    <property type="term" value="P:nucleotide catabolic process"/>
    <property type="evidence" value="ECO:0007669"/>
    <property type="project" value="InterPro"/>
</dbReference>
<dbReference type="OrthoDB" id="9793179at2"/>
<keyword evidence="2" id="KW-0378">Hydrolase</keyword>
<dbReference type="PANTHER" id="PTHR11575:SF23">
    <property type="entry name" value="5-NUCLEOTIDASE FAMILY PROTEIN"/>
    <property type="match status" value="1"/>
</dbReference>
<dbReference type="Gene3D" id="3.90.780.10">
    <property type="entry name" value="5'-Nucleotidase, C-terminal domain"/>
    <property type="match status" value="1"/>
</dbReference>
<dbReference type="GO" id="GO:0008768">
    <property type="term" value="F:UDP-sugar diphosphatase activity"/>
    <property type="evidence" value="ECO:0007669"/>
    <property type="project" value="TreeGrafter"/>
</dbReference>
<sequence>MSEILHFYHINDFHSHFENWPRICNFLKKRKELHTDTGEEFLLVDLGDHMDRWHPYTEATLGKGNVKLLNEAGFQYAAVGNNEGITLPHIALDSLYKEANFKVLAANLYEVDGRRPKWLLPYAIHNTNKGTRIGLVGLTAYFHAFYSELGWQVSEPFQELKHQLQDLKGKTDIIVVLSHLGLSEDERMAEDFPEIDIILGAHTHHILHEGKLSNQSLLCCAGKYGEFIGHVQVTIDKNQAVKKAAQLYDTNKLAYSHGEKEWEDTLFELGKSMLGEVVAVLPEKLSNDWFAPSVLPDLLCEALREWCDADCSFLNAGLLMSSLNKGPVTRAMLHFICPHPINPCTVTLTGSELKEVLLESRNEEWPHLQIKGFGFRGKIMGSMVYHGIEFKNNNSGGQLHVTINGNPIVPDQLYRLAIPDMFTFGNFFPGIRRSPDKRYYMPEFMRDLLAWKLKK</sequence>
<name>A0A372LQ63_9BACI</name>
<dbReference type="SUPFAM" id="SSF56300">
    <property type="entry name" value="Metallo-dependent phosphatases"/>
    <property type="match status" value="1"/>
</dbReference>
<proteinExistence type="inferred from homology"/>
<dbReference type="GO" id="GO:0000166">
    <property type="term" value="F:nucleotide binding"/>
    <property type="evidence" value="ECO:0007669"/>
    <property type="project" value="UniProtKB-KW"/>
</dbReference>
<dbReference type="Pfam" id="PF00149">
    <property type="entry name" value="Metallophos"/>
    <property type="match status" value="1"/>
</dbReference>
<dbReference type="GO" id="GO:0008253">
    <property type="term" value="F:5'-nucleotidase activity"/>
    <property type="evidence" value="ECO:0007669"/>
    <property type="project" value="TreeGrafter"/>
</dbReference>
<evidence type="ECO:0000259" key="4">
    <source>
        <dbReference type="Pfam" id="PF02872"/>
    </source>
</evidence>
<dbReference type="InterPro" id="IPR011240">
    <property type="entry name" value="Pesterase_YunD"/>
</dbReference>
<dbReference type="InterPro" id="IPR036907">
    <property type="entry name" value="5'-Nucleotdase_C_sf"/>
</dbReference>
<dbReference type="AlphaFoldDB" id="A0A372LQ63"/>
<dbReference type="SUPFAM" id="SSF55816">
    <property type="entry name" value="5'-nucleotidase (syn. UDP-sugar hydrolase), C-terminal domain"/>
    <property type="match status" value="1"/>
</dbReference>
<dbReference type="Proteomes" id="UP000264541">
    <property type="component" value="Unassembled WGS sequence"/>
</dbReference>
<protein>
    <submittedName>
        <fullName evidence="5">Bifunctional metallophosphatase/5'-nucleotidase</fullName>
    </submittedName>
</protein>
<evidence type="ECO:0000313" key="6">
    <source>
        <dbReference type="Proteomes" id="UP000264541"/>
    </source>
</evidence>
<feature type="domain" description="Calcineurin-like phosphoesterase" evidence="3">
    <location>
        <begin position="6"/>
        <end position="205"/>
    </location>
</feature>
<dbReference type="InterPro" id="IPR029052">
    <property type="entry name" value="Metallo-depent_PP-like"/>
</dbReference>
<dbReference type="Gene3D" id="3.60.21.10">
    <property type="match status" value="1"/>
</dbReference>
<dbReference type="PIRSF" id="PIRSF036361">
    <property type="entry name" value="YunD"/>
    <property type="match status" value="1"/>
</dbReference>
<feature type="domain" description="5'-Nucleotidase C-terminal" evidence="4">
    <location>
        <begin position="286"/>
        <end position="421"/>
    </location>
</feature>
<gene>
    <name evidence="5" type="ORF">D0469_07900</name>
</gene>
<dbReference type="Pfam" id="PF02872">
    <property type="entry name" value="5_nucleotid_C"/>
    <property type="match status" value="1"/>
</dbReference>
<comment type="similarity">
    <text evidence="2">Belongs to the 5'-nucleotidase family.</text>
</comment>
<evidence type="ECO:0000256" key="2">
    <source>
        <dbReference type="RuleBase" id="RU362119"/>
    </source>
</evidence>
<dbReference type="InterPro" id="IPR004843">
    <property type="entry name" value="Calcineurin-like_PHP"/>
</dbReference>
<dbReference type="CDD" id="cd00845">
    <property type="entry name" value="MPP_UshA_N_like"/>
    <property type="match status" value="1"/>
</dbReference>
<comment type="caution">
    <text evidence="5">The sequence shown here is derived from an EMBL/GenBank/DDBJ whole genome shotgun (WGS) entry which is preliminary data.</text>
</comment>
<dbReference type="InterPro" id="IPR008334">
    <property type="entry name" value="5'-Nucleotdase_C"/>
</dbReference>
<keyword evidence="6" id="KW-1185">Reference proteome</keyword>
<dbReference type="GO" id="GO:0030288">
    <property type="term" value="C:outer membrane-bounded periplasmic space"/>
    <property type="evidence" value="ECO:0007669"/>
    <property type="project" value="TreeGrafter"/>
</dbReference>
<accession>A0A372LQ63</accession>
<dbReference type="PANTHER" id="PTHR11575">
    <property type="entry name" value="5'-NUCLEOTIDASE-RELATED"/>
    <property type="match status" value="1"/>
</dbReference>
<dbReference type="InterPro" id="IPR006179">
    <property type="entry name" value="5_nucleotidase/apyrase"/>
</dbReference>
<dbReference type="EMBL" id="QVTE01000017">
    <property type="protein sequence ID" value="RFU70097.1"/>
    <property type="molecule type" value="Genomic_DNA"/>
</dbReference>
<organism evidence="5 6">
    <name type="scientific">Peribacillus saganii</name>
    <dbReference type="NCBI Taxonomy" id="2303992"/>
    <lineage>
        <taxon>Bacteria</taxon>
        <taxon>Bacillati</taxon>
        <taxon>Bacillota</taxon>
        <taxon>Bacilli</taxon>
        <taxon>Bacillales</taxon>
        <taxon>Bacillaceae</taxon>
        <taxon>Peribacillus</taxon>
    </lineage>
</organism>
<dbReference type="PRINTS" id="PR01607">
    <property type="entry name" value="APYRASEFAMLY"/>
</dbReference>
<evidence type="ECO:0000256" key="1">
    <source>
        <dbReference type="ARBA" id="ARBA00022729"/>
    </source>
</evidence>
<reference evidence="5 6" key="1">
    <citation type="submission" date="2018-08" db="EMBL/GenBank/DDBJ databases">
        <title>Bacillus chawlae sp. nov., Bacillus glennii sp. nov., and Bacillus saganii sp. nov. Isolated from the Vehicle Assembly Building at Kennedy Space Center where the Viking Spacecraft were Assembled.</title>
        <authorList>
            <person name="Seuylemezian A."/>
            <person name="Vaishampayan P."/>
        </authorList>
    </citation>
    <scope>NUCLEOTIDE SEQUENCE [LARGE SCALE GENOMIC DNA]</scope>
    <source>
        <strain evidence="5 6">V47-23a</strain>
    </source>
</reference>
<dbReference type="RefSeq" id="WP_117326119.1">
    <property type="nucleotide sequence ID" value="NZ_QVTE01000017.1"/>
</dbReference>
<evidence type="ECO:0000259" key="3">
    <source>
        <dbReference type="Pfam" id="PF00149"/>
    </source>
</evidence>
<evidence type="ECO:0000313" key="5">
    <source>
        <dbReference type="EMBL" id="RFU70097.1"/>
    </source>
</evidence>
<keyword evidence="1" id="KW-0732">Signal</keyword>
<keyword evidence="2" id="KW-0547">Nucleotide-binding</keyword>